<feature type="compositionally biased region" description="Basic and acidic residues" evidence="8">
    <location>
        <begin position="484"/>
        <end position="498"/>
    </location>
</feature>
<feature type="region of interest" description="Disordered" evidence="8">
    <location>
        <begin position="355"/>
        <end position="518"/>
    </location>
</feature>
<dbReference type="InterPro" id="IPR011009">
    <property type="entry name" value="Kinase-like_dom_sf"/>
</dbReference>
<evidence type="ECO:0000313" key="11">
    <source>
        <dbReference type="Proteomes" id="UP001369815"/>
    </source>
</evidence>
<evidence type="ECO:0000256" key="4">
    <source>
        <dbReference type="ARBA" id="ARBA00022777"/>
    </source>
</evidence>
<dbReference type="InterPro" id="IPR008271">
    <property type="entry name" value="Ser/Thr_kinase_AS"/>
</dbReference>
<dbReference type="EMBL" id="JBANMG010000007">
    <property type="protein sequence ID" value="KAK6951355.1"/>
    <property type="molecule type" value="Genomic_DNA"/>
</dbReference>
<feature type="compositionally biased region" description="Polar residues" evidence="8">
    <location>
        <begin position="28"/>
        <end position="37"/>
    </location>
</feature>
<dbReference type="CDD" id="cd06620">
    <property type="entry name" value="PKc_Byr1_like"/>
    <property type="match status" value="1"/>
</dbReference>
<dbReference type="AlphaFoldDB" id="A0AAX6MFG4"/>
<evidence type="ECO:0000256" key="6">
    <source>
        <dbReference type="ARBA" id="ARBA00038035"/>
    </source>
</evidence>
<dbReference type="PROSITE" id="PS50011">
    <property type="entry name" value="PROTEIN_KINASE_DOM"/>
    <property type="match status" value="1"/>
</dbReference>
<dbReference type="GO" id="GO:0005524">
    <property type="term" value="F:ATP binding"/>
    <property type="evidence" value="ECO:0007669"/>
    <property type="project" value="UniProtKB-UniRule"/>
</dbReference>
<dbReference type="Gene3D" id="3.30.200.20">
    <property type="entry name" value="Phosphorylase Kinase, domain 1"/>
    <property type="match status" value="1"/>
</dbReference>
<feature type="domain" description="Protein kinase" evidence="9">
    <location>
        <begin position="70"/>
        <end position="334"/>
    </location>
</feature>
<dbReference type="FunFam" id="3.30.200.20:FF:000261">
    <property type="entry name" value="MAP kinase kinase Ste7"/>
    <property type="match status" value="1"/>
</dbReference>
<keyword evidence="3 7" id="KW-0547">Nucleotide-binding</keyword>
<feature type="compositionally biased region" description="Polar residues" evidence="8">
    <location>
        <begin position="412"/>
        <end position="430"/>
    </location>
</feature>
<name>A0AAX6MFG4_9PEZI</name>
<feature type="binding site" evidence="7">
    <location>
        <position position="99"/>
    </location>
    <ligand>
        <name>ATP</name>
        <dbReference type="ChEBI" id="CHEBI:30616"/>
    </ligand>
</feature>
<evidence type="ECO:0000256" key="1">
    <source>
        <dbReference type="ARBA" id="ARBA00022527"/>
    </source>
</evidence>
<evidence type="ECO:0000256" key="8">
    <source>
        <dbReference type="SAM" id="MobiDB-lite"/>
    </source>
</evidence>
<proteinExistence type="inferred from homology"/>
<dbReference type="InterPro" id="IPR017441">
    <property type="entry name" value="Protein_kinase_ATP_BS"/>
</dbReference>
<dbReference type="Proteomes" id="UP001369815">
    <property type="component" value="Unassembled WGS sequence"/>
</dbReference>
<evidence type="ECO:0000256" key="5">
    <source>
        <dbReference type="ARBA" id="ARBA00022840"/>
    </source>
</evidence>
<dbReference type="PANTHER" id="PTHR47448:SF1">
    <property type="entry name" value="SERINE_THREONINE-PROTEIN KINASE STE7 HOMOLOG"/>
    <property type="match status" value="1"/>
</dbReference>
<accession>A0AAX6MFG4</accession>
<evidence type="ECO:0000256" key="3">
    <source>
        <dbReference type="ARBA" id="ARBA00022741"/>
    </source>
</evidence>
<keyword evidence="1" id="KW-0723">Serine/threonine-protein kinase</keyword>
<dbReference type="InterPro" id="IPR000719">
    <property type="entry name" value="Prot_kinase_dom"/>
</dbReference>
<dbReference type="InterPro" id="IPR049613">
    <property type="entry name" value="Byr1-like_cat"/>
</dbReference>
<evidence type="ECO:0000313" key="10">
    <source>
        <dbReference type="EMBL" id="KAK6951355.1"/>
    </source>
</evidence>
<evidence type="ECO:0000256" key="2">
    <source>
        <dbReference type="ARBA" id="ARBA00022679"/>
    </source>
</evidence>
<dbReference type="GO" id="GO:0004674">
    <property type="term" value="F:protein serine/threonine kinase activity"/>
    <property type="evidence" value="ECO:0007669"/>
    <property type="project" value="UniProtKB-KW"/>
</dbReference>
<dbReference type="SMART" id="SM00220">
    <property type="entry name" value="S_TKc"/>
    <property type="match status" value="1"/>
</dbReference>
<dbReference type="PROSITE" id="PS00107">
    <property type="entry name" value="PROTEIN_KINASE_ATP"/>
    <property type="match status" value="1"/>
</dbReference>
<sequence length="518" mass="56300">MTDAFAPRSMKRKNVKGLALTPAAPKQPTASNNNHQSGWGYGGSRAEEVGQEAQLEIGIEFNLDLRQEDLEIVKELGSGNGGTVSKVKHLPTGTTMARKVIHVEAKKELRKRIVRELQIMHGCHSDYIVTFYGAFLNEHNDVIMCMEYMDVGSLDRVSRHFGPIRVDVLGKIAEAILGGLTYLYSKLHIMHRDIKPSNILVNSRGHIKLCDFGVSGELVNSIADTFVGTSTYMAPERIQGEKYTVKSDVWSFGLSIMELAIGKFPFANEQLSDGDGAPAGILDLLQQIVHEPAPKLPKSDAFPSILEDMIQKCLSKIPDERPTPQELWDRDPFVQAAKRTPVDLREWAVGLMEKDNRKSHLQPQLSPASRDLLRSSESPTFQNDSSNAYTPTSGEIPIAGAIASPRDHGHGQNRSPTRNGVGSLGRSSGSAVHPGLGQRAATSGSIPKITTADLSQPSSANLGTSFTLPVRPAPPGGPLPPPPPRKETPDEQRKESRRQATFGHPSNGGYGSAGYSSR</sequence>
<dbReference type="InterPro" id="IPR050915">
    <property type="entry name" value="MAP_kinase_kinase"/>
</dbReference>
<dbReference type="FunFam" id="1.10.510.10:FF:000253">
    <property type="entry name" value="MAP kinase kinase Ste7"/>
    <property type="match status" value="1"/>
</dbReference>
<keyword evidence="4 10" id="KW-0418">Kinase</keyword>
<reference evidence="10 11" key="1">
    <citation type="journal article" date="2024" name="Front Chem Biol">
        <title>Unveiling the potential of Daldinia eschscholtzii MFLUCC 19-0629 through bioactivity and bioinformatics studies for enhanced sustainable agriculture production.</title>
        <authorList>
            <person name="Brooks S."/>
            <person name="Weaver J.A."/>
            <person name="Klomchit A."/>
            <person name="Alharthi S.A."/>
            <person name="Onlamun T."/>
            <person name="Nurani R."/>
            <person name="Vong T.K."/>
            <person name="Alberti F."/>
            <person name="Greco C."/>
        </authorList>
    </citation>
    <scope>NUCLEOTIDE SEQUENCE [LARGE SCALE GENOMIC DNA]</scope>
    <source>
        <strain evidence="10">MFLUCC 19-0629</strain>
    </source>
</reference>
<dbReference type="PANTHER" id="PTHR47448">
    <property type="entry name" value="DUAL SPECIFICITY MITOGEN-ACTIVATED PROTEIN KINASE KINASE DSOR1-LIKE PROTEIN"/>
    <property type="match status" value="1"/>
</dbReference>
<gene>
    <name evidence="10" type="primary">MST7</name>
    <name evidence="10" type="ORF">Daesc_007889</name>
</gene>
<organism evidence="10 11">
    <name type="scientific">Daldinia eschscholtzii</name>
    <dbReference type="NCBI Taxonomy" id="292717"/>
    <lineage>
        <taxon>Eukaryota</taxon>
        <taxon>Fungi</taxon>
        <taxon>Dikarya</taxon>
        <taxon>Ascomycota</taxon>
        <taxon>Pezizomycotina</taxon>
        <taxon>Sordariomycetes</taxon>
        <taxon>Xylariomycetidae</taxon>
        <taxon>Xylariales</taxon>
        <taxon>Hypoxylaceae</taxon>
        <taxon>Daldinia</taxon>
    </lineage>
</organism>
<feature type="compositionally biased region" description="Polar residues" evidence="8">
    <location>
        <begin position="452"/>
        <end position="467"/>
    </location>
</feature>
<dbReference type="GO" id="GO:0004712">
    <property type="term" value="F:protein serine/threonine/tyrosine kinase activity"/>
    <property type="evidence" value="ECO:0007669"/>
    <property type="project" value="UniProtKB-ARBA"/>
</dbReference>
<evidence type="ECO:0000256" key="7">
    <source>
        <dbReference type="PROSITE-ProRule" id="PRU10141"/>
    </source>
</evidence>
<dbReference type="PROSITE" id="PS00108">
    <property type="entry name" value="PROTEIN_KINASE_ST"/>
    <property type="match status" value="1"/>
</dbReference>
<feature type="region of interest" description="Disordered" evidence="8">
    <location>
        <begin position="1"/>
        <end position="44"/>
    </location>
</feature>
<dbReference type="Pfam" id="PF00069">
    <property type="entry name" value="Pkinase"/>
    <property type="match status" value="1"/>
</dbReference>
<feature type="compositionally biased region" description="Polar residues" evidence="8">
    <location>
        <begin position="375"/>
        <end position="393"/>
    </location>
</feature>
<comment type="similarity">
    <text evidence="6">Belongs to the protein kinase superfamily. STE Ser/Thr protein kinase family. MAP kinase kinase subfamily.</text>
</comment>
<keyword evidence="11" id="KW-1185">Reference proteome</keyword>
<dbReference type="SUPFAM" id="SSF56112">
    <property type="entry name" value="Protein kinase-like (PK-like)"/>
    <property type="match status" value="1"/>
</dbReference>
<dbReference type="Gene3D" id="1.10.510.10">
    <property type="entry name" value="Transferase(Phosphotransferase) domain 1"/>
    <property type="match status" value="1"/>
</dbReference>
<keyword evidence="5 7" id="KW-0067">ATP-binding</keyword>
<feature type="compositionally biased region" description="Pro residues" evidence="8">
    <location>
        <begin position="471"/>
        <end position="483"/>
    </location>
</feature>
<protein>
    <submittedName>
        <fullName evidence="10">Mitogen-activated protein kinase kinae mst7</fullName>
    </submittedName>
</protein>
<keyword evidence="2" id="KW-0808">Transferase</keyword>
<evidence type="ECO:0000259" key="9">
    <source>
        <dbReference type="PROSITE" id="PS50011"/>
    </source>
</evidence>
<dbReference type="GO" id="GO:0000165">
    <property type="term" value="P:MAPK cascade"/>
    <property type="evidence" value="ECO:0007669"/>
    <property type="project" value="UniProtKB-ARBA"/>
</dbReference>
<comment type="caution">
    <text evidence="10">The sequence shown here is derived from an EMBL/GenBank/DDBJ whole genome shotgun (WGS) entry which is preliminary data.</text>
</comment>